<feature type="region of interest" description="Disordered" evidence="1">
    <location>
        <begin position="1"/>
        <end position="35"/>
    </location>
</feature>
<gene>
    <name evidence="2" type="ORF">DBV15_09351</name>
</gene>
<comment type="caution">
    <text evidence="2">The sequence shown here is derived from an EMBL/GenBank/DDBJ whole genome shotgun (WGS) entry which is preliminary data.</text>
</comment>
<feature type="compositionally biased region" description="Low complexity" evidence="1">
    <location>
        <begin position="93"/>
        <end position="109"/>
    </location>
</feature>
<accession>A0A4S2L5I0</accession>
<dbReference type="Proteomes" id="UP000310200">
    <property type="component" value="Unassembled WGS sequence"/>
</dbReference>
<feature type="compositionally biased region" description="Polar residues" evidence="1">
    <location>
        <begin position="23"/>
        <end position="35"/>
    </location>
</feature>
<sequence>MLSCAGLSAGVEPGEGEVLNGEANESGSQGWRQAKNSPTLGQLTLIFHPRHPSRPPLSPPPSSILCFCLLSTPRAHAVTRSHATNTCSCLPLRSYGRSGRSSGSTSRNGRFTDTSAAGDISLLNYNG</sequence>
<name>A0A4S2L5I0_9HYME</name>
<feature type="region of interest" description="Disordered" evidence="1">
    <location>
        <begin position="93"/>
        <end position="113"/>
    </location>
</feature>
<organism evidence="2 3">
    <name type="scientific">Temnothorax longispinosus</name>
    <dbReference type="NCBI Taxonomy" id="300112"/>
    <lineage>
        <taxon>Eukaryota</taxon>
        <taxon>Metazoa</taxon>
        <taxon>Ecdysozoa</taxon>
        <taxon>Arthropoda</taxon>
        <taxon>Hexapoda</taxon>
        <taxon>Insecta</taxon>
        <taxon>Pterygota</taxon>
        <taxon>Neoptera</taxon>
        <taxon>Endopterygota</taxon>
        <taxon>Hymenoptera</taxon>
        <taxon>Apocrita</taxon>
        <taxon>Aculeata</taxon>
        <taxon>Formicoidea</taxon>
        <taxon>Formicidae</taxon>
        <taxon>Myrmicinae</taxon>
        <taxon>Temnothorax</taxon>
    </lineage>
</organism>
<keyword evidence="3" id="KW-1185">Reference proteome</keyword>
<evidence type="ECO:0000313" key="2">
    <source>
        <dbReference type="EMBL" id="TGZ55829.1"/>
    </source>
</evidence>
<proteinExistence type="predicted"/>
<protein>
    <submittedName>
        <fullName evidence="2">Uncharacterized protein</fullName>
    </submittedName>
</protein>
<reference evidence="2 3" key="1">
    <citation type="journal article" date="2019" name="Philos. Trans. R. Soc. Lond., B, Biol. Sci.">
        <title>Ant behaviour and brain gene expression of defending hosts depend on the ecological success of the intruding social parasite.</title>
        <authorList>
            <person name="Kaur R."/>
            <person name="Stoldt M."/>
            <person name="Jongepier E."/>
            <person name="Feldmeyer B."/>
            <person name="Menzel F."/>
            <person name="Bornberg-Bauer E."/>
            <person name="Foitzik S."/>
        </authorList>
    </citation>
    <scope>NUCLEOTIDE SEQUENCE [LARGE SCALE GENOMIC DNA]</scope>
    <source>
        <tissue evidence="2">Whole body</tissue>
    </source>
</reference>
<dbReference type="AlphaFoldDB" id="A0A4S2L5I0"/>
<dbReference type="EMBL" id="QBLH01000406">
    <property type="protein sequence ID" value="TGZ55829.1"/>
    <property type="molecule type" value="Genomic_DNA"/>
</dbReference>
<evidence type="ECO:0000256" key="1">
    <source>
        <dbReference type="SAM" id="MobiDB-lite"/>
    </source>
</evidence>
<evidence type="ECO:0000313" key="3">
    <source>
        <dbReference type="Proteomes" id="UP000310200"/>
    </source>
</evidence>